<gene>
    <name evidence="1" type="ORF">AB870_03540</name>
</gene>
<proteinExistence type="predicted"/>
<dbReference type="KEGG" id="pfg:AB870_03540"/>
<reference evidence="1" key="1">
    <citation type="submission" date="2016-06" db="EMBL/GenBank/DDBJ databases">
        <title>Complete Genome Sequence of Pandoraea faecigallinarum DSM-23572.</title>
        <authorList>
            <person name="Yong D."/>
            <person name="Ee R."/>
            <person name="Lim Y.-L."/>
            <person name="Yin W.-F."/>
            <person name="Chan K.-G."/>
        </authorList>
    </citation>
    <scope>NUCLEOTIDE SEQUENCE</scope>
    <source>
        <strain evidence="1">DSM 23572</strain>
    </source>
</reference>
<evidence type="ECO:0000313" key="2">
    <source>
        <dbReference type="Proteomes" id="UP000035651"/>
    </source>
</evidence>
<dbReference type="InterPro" id="IPR033767">
    <property type="entry name" value="Tail_Gp11"/>
</dbReference>
<accession>A0A0H3WNS6</accession>
<name>A0A0H3WNS6_9BURK</name>
<dbReference type="EMBL" id="CP011807">
    <property type="protein sequence ID" value="AKM29407.2"/>
    <property type="molecule type" value="Genomic_DNA"/>
</dbReference>
<evidence type="ECO:0000313" key="1">
    <source>
        <dbReference type="EMBL" id="AKM29407.2"/>
    </source>
</evidence>
<dbReference type="AlphaFoldDB" id="A0A0H3WNS6"/>
<protein>
    <submittedName>
        <fullName evidence="1">Phage tail protein</fullName>
    </submittedName>
</protein>
<dbReference type="STRING" id="656179.AB870_03540"/>
<sequence length="187" mass="20911">MGESPINSIDLDHPLVAAAINKLNTSNTLEQSRGWWFNKDLIELVPDSTTGFIYLPADQINVETAYPAVVARGRRLYDRTKSTYDMRAFVSGIGGVVRAIVVREIPFADLPMMAQHVVCARTALDFQAAFDGDRDKYSKLGGAYQQAFNVLSAENIRNERINFLNAPSALSKLRLISPVTRYTRRGW</sequence>
<keyword evidence="2" id="KW-1185">Reference proteome</keyword>
<dbReference type="Pfam" id="PF17212">
    <property type="entry name" value="Tube"/>
    <property type="match status" value="1"/>
</dbReference>
<organism evidence="1 2">
    <name type="scientific">Pandoraea faecigallinarum</name>
    <dbReference type="NCBI Taxonomy" id="656179"/>
    <lineage>
        <taxon>Bacteria</taxon>
        <taxon>Pseudomonadati</taxon>
        <taxon>Pseudomonadota</taxon>
        <taxon>Betaproteobacteria</taxon>
        <taxon>Burkholderiales</taxon>
        <taxon>Burkholderiaceae</taxon>
        <taxon>Pandoraea</taxon>
    </lineage>
</organism>
<dbReference type="Proteomes" id="UP000035651">
    <property type="component" value="Chromosome"/>
</dbReference>